<dbReference type="Proteomes" id="UP000000724">
    <property type="component" value="Contig Pc00c13"/>
</dbReference>
<dbReference type="VEuPathDB" id="FungiDB:PCH_Pc13g11910"/>
<reference evidence="1 2" key="1">
    <citation type="journal article" date="2008" name="Nat. Biotechnol.">
        <title>Genome sequencing and analysis of the filamentous fungus Penicillium chrysogenum.</title>
        <authorList>
            <person name="van den Berg M.A."/>
            <person name="Albang R."/>
            <person name="Albermann K."/>
            <person name="Badger J.H."/>
            <person name="Daran J.-M."/>
            <person name="Driessen A.J.M."/>
            <person name="Garcia-Estrada C."/>
            <person name="Fedorova N.D."/>
            <person name="Harris D.M."/>
            <person name="Heijne W.H.M."/>
            <person name="Joardar V.S."/>
            <person name="Kiel J.A.K.W."/>
            <person name="Kovalchuk A."/>
            <person name="Martin J.F."/>
            <person name="Nierman W.C."/>
            <person name="Nijland J.G."/>
            <person name="Pronk J.T."/>
            <person name="Roubos J.A."/>
            <person name="van der Klei I.J."/>
            <person name="van Peij N.N.M.E."/>
            <person name="Veenhuis M."/>
            <person name="von Doehren H."/>
            <person name="Wagner C."/>
            <person name="Wortman J.R."/>
            <person name="Bovenberg R.A.L."/>
        </authorList>
    </citation>
    <scope>NUCLEOTIDE SEQUENCE [LARGE SCALE GENOMIC DNA]</scope>
    <source>
        <strain evidence="2">ATCC 28089 / DSM 1075 / NRRL 1951 / Wisconsin 54-1255</strain>
    </source>
</reference>
<name>B6H524_PENRW</name>
<dbReference type="eggNOG" id="ENOG502RGEG">
    <property type="taxonomic scope" value="Eukaryota"/>
</dbReference>
<dbReference type="EMBL" id="AM920428">
    <property type="protein sequence ID" value="CAP92260.1"/>
    <property type="molecule type" value="Genomic_DNA"/>
</dbReference>
<proteinExistence type="predicted"/>
<dbReference type="OMA" id="HYEIRAY"/>
<gene>
    <name evidence="1" type="ORF">Pc13g11910</name>
    <name evidence="1" type="ORF">PCH_Pc13g11910</name>
</gene>
<organism evidence="1 2">
    <name type="scientific">Penicillium rubens (strain ATCC 28089 / DSM 1075 / NRRL 1951 / Wisconsin 54-1255)</name>
    <name type="common">Penicillium chrysogenum</name>
    <dbReference type="NCBI Taxonomy" id="500485"/>
    <lineage>
        <taxon>Eukaryota</taxon>
        <taxon>Fungi</taxon>
        <taxon>Dikarya</taxon>
        <taxon>Ascomycota</taxon>
        <taxon>Pezizomycotina</taxon>
        <taxon>Eurotiomycetes</taxon>
        <taxon>Eurotiomycetidae</taxon>
        <taxon>Eurotiales</taxon>
        <taxon>Aspergillaceae</taxon>
        <taxon>Penicillium</taxon>
        <taxon>Penicillium chrysogenum species complex</taxon>
    </lineage>
</organism>
<protein>
    <submittedName>
        <fullName evidence="1">Pc13g11910 protein</fullName>
    </submittedName>
</protein>
<dbReference type="AlphaFoldDB" id="B6H524"/>
<sequence length="145" mass="16439">MSDTFVGSVRKEDTIYRNGVVPDKSFQIDINFAKMESVSGTSSIFHVSYYGKPRVLKVFRNKTDPGHADDHIRDLDRSRCEIRAYCTLKRSKLCDAGVVPNFYGFMLAVDPANCAHLDAFRHDKGFHVLLLPYTSACKIFLLQLT</sequence>
<evidence type="ECO:0000313" key="2">
    <source>
        <dbReference type="Proteomes" id="UP000000724"/>
    </source>
</evidence>
<dbReference type="OrthoDB" id="4185642at2759"/>
<dbReference type="BioCyc" id="PCHR:PC13G11910-MONOMER"/>
<dbReference type="KEGG" id="pcs:N7525_002980"/>
<dbReference type="GeneID" id="8307470"/>
<accession>B6H524</accession>
<dbReference type="HOGENOM" id="CLU_156659_0_0_1"/>
<evidence type="ECO:0000313" key="1">
    <source>
        <dbReference type="EMBL" id="CAP92260.1"/>
    </source>
</evidence>
<keyword evidence="2" id="KW-1185">Reference proteome</keyword>